<accession>A0ABX8A3D9</accession>
<protein>
    <recommendedName>
        <fullName evidence="3">KTSC domain-containing protein</fullName>
    </recommendedName>
</protein>
<dbReference type="Proteomes" id="UP000682843">
    <property type="component" value="Chromosome"/>
</dbReference>
<dbReference type="RefSeq" id="WP_211911664.1">
    <property type="nucleotide sequence ID" value="NZ_CP036498.1"/>
</dbReference>
<keyword evidence="2" id="KW-1185">Reference proteome</keyword>
<sequence length="69" mass="7574">MSSKPQDRPALPLKGYSLMDYQPDPTVVGIAFETDDGPYMFVATKEILETLGQAFTHKAASMPSREPQA</sequence>
<dbReference type="EMBL" id="CP036498">
    <property type="protein sequence ID" value="QUS38129.1"/>
    <property type="molecule type" value="Genomic_DNA"/>
</dbReference>
<reference evidence="1 2" key="1">
    <citation type="submission" date="2019-02" db="EMBL/GenBank/DDBJ databases">
        <title>Emended description of the genus Rhodopseudomonas and description of Rhodopseudomonas albus sp. nov., a non-phototrophic, heavy-metal-tolerant bacterium isolated from garden soil.</title>
        <authorList>
            <person name="Bao Z."/>
            <person name="Cao W.W."/>
            <person name="Sato Y."/>
            <person name="Nishizawa T."/>
            <person name="Zhao J."/>
            <person name="Guo Y."/>
            <person name="Ohta H."/>
        </authorList>
    </citation>
    <scope>NUCLEOTIDE SEQUENCE [LARGE SCALE GENOMIC DNA]</scope>
    <source>
        <strain evidence="1 2">SK50-23</strain>
    </source>
</reference>
<evidence type="ECO:0000313" key="2">
    <source>
        <dbReference type="Proteomes" id="UP000682843"/>
    </source>
</evidence>
<proteinExistence type="predicted"/>
<organism evidence="1 2">
    <name type="scientific">Tardiphaga alba</name>
    <dbReference type="NCBI Taxonomy" id="340268"/>
    <lineage>
        <taxon>Bacteria</taxon>
        <taxon>Pseudomonadati</taxon>
        <taxon>Pseudomonadota</taxon>
        <taxon>Alphaproteobacteria</taxon>
        <taxon>Hyphomicrobiales</taxon>
        <taxon>Nitrobacteraceae</taxon>
        <taxon>Tardiphaga</taxon>
    </lineage>
</organism>
<evidence type="ECO:0008006" key="3">
    <source>
        <dbReference type="Google" id="ProtNLM"/>
    </source>
</evidence>
<gene>
    <name evidence="1" type="ORF">RPMA_04155</name>
</gene>
<name>A0ABX8A3D9_9BRAD</name>
<evidence type="ECO:0000313" key="1">
    <source>
        <dbReference type="EMBL" id="QUS38129.1"/>
    </source>
</evidence>